<accession>A0A7X5R0J4</accession>
<evidence type="ECO:0000313" key="1">
    <source>
        <dbReference type="EMBL" id="NIH53277.1"/>
    </source>
</evidence>
<gene>
    <name evidence="1" type="ORF">FHX76_001145</name>
</gene>
<dbReference type="EMBL" id="JAAMOX010000001">
    <property type="protein sequence ID" value="NIH53277.1"/>
    <property type="molecule type" value="Genomic_DNA"/>
</dbReference>
<evidence type="ECO:0000313" key="2">
    <source>
        <dbReference type="Proteomes" id="UP000541033"/>
    </source>
</evidence>
<reference evidence="1 2" key="1">
    <citation type="submission" date="2020-02" db="EMBL/GenBank/DDBJ databases">
        <title>Sequencing the genomes of 1000 actinobacteria strains.</title>
        <authorList>
            <person name="Klenk H.-P."/>
        </authorList>
    </citation>
    <scope>NUCLEOTIDE SEQUENCE [LARGE SCALE GENOMIC DNA]</scope>
    <source>
        <strain evidence="1 2">DSM 27960</strain>
    </source>
</reference>
<name>A0A7X5R0J4_9MICO</name>
<protein>
    <submittedName>
        <fullName evidence="1">Uncharacterized protein</fullName>
    </submittedName>
</protein>
<comment type="caution">
    <text evidence="1">The sequence shown here is derived from an EMBL/GenBank/DDBJ whole genome shotgun (WGS) entry which is preliminary data.</text>
</comment>
<proteinExistence type="predicted"/>
<sequence>MDESQLKPSERAEAFASFVAKPQACLRASPLGKQYGWGIHHDTDAKVALYGRGTAEYRRLADDSSVTQAMAMRLTRQ</sequence>
<dbReference type="Proteomes" id="UP000541033">
    <property type="component" value="Unassembled WGS sequence"/>
</dbReference>
<dbReference type="Pfam" id="PF19654">
    <property type="entry name" value="DUF6157"/>
    <property type="match status" value="1"/>
</dbReference>
<organism evidence="1 2">
    <name type="scientific">Lysinibacter cavernae</name>
    <dbReference type="NCBI Taxonomy" id="1640652"/>
    <lineage>
        <taxon>Bacteria</taxon>
        <taxon>Bacillati</taxon>
        <taxon>Actinomycetota</taxon>
        <taxon>Actinomycetes</taxon>
        <taxon>Micrococcales</taxon>
        <taxon>Microbacteriaceae</taxon>
        <taxon>Lysinibacter</taxon>
    </lineage>
</organism>
<dbReference type="InterPro" id="IPR046155">
    <property type="entry name" value="DUF6157"/>
</dbReference>
<keyword evidence="2" id="KW-1185">Reference proteome</keyword>
<dbReference type="AlphaFoldDB" id="A0A7X5R0J4"/>